<evidence type="ECO:0000313" key="2">
    <source>
        <dbReference type="Proteomes" id="UP000235023"/>
    </source>
</evidence>
<feature type="non-terminal residue" evidence="1">
    <location>
        <position position="84"/>
    </location>
</feature>
<evidence type="ECO:0000313" key="1">
    <source>
        <dbReference type="EMBL" id="PLN79889.1"/>
    </source>
</evidence>
<dbReference type="EMBL" id="KZ559554">
    <property type="protein sequence ID" value="PLN79889.1"/>
    <property type="molecule type" value="Genomic_DNA"/>
</dbReference>
<gene>
    <name evidence="1" type="ORF">BDW42DRAFT_172052</name>
</gene>
<keyword evidence="2" id="KW-1185">Reference proteome</keyword>
<accession>A0A2J5HRG6</accession>
<name>A0A2J5HRG6_9EURO</name>
<protein>
    <submittedName>
        <fullName evidence="1">Uncharacterized protein</fullName>
    </submittedName>
</protein>
<proteinExistence type="predicted"/>
<dbReference type="Proteomes" id="UP000235023">
    <property type="component" value="Unassembled WGS sequence"/>
</dbReference>
<organism evidence="1 2">
    <name type="scientific">Aspergillus taichungensis</name>
    <dbReference type="NCBI Taxonomy" id="482145"/>
    <lineage>
        <taxon>Eukaryota</taxon>
        <taxon>Fungi</taxon>
        <taxon>Dikarya</taxon>
        <taxon>Ascomycota</taxon>
        <taxon>Pezizomycotina</taxon>
        <taxon>Eurotiomycetes</taxon>
        <taxon>Eurotiomycetidae</taxon>
        <taxon>Eurotiales</taxon>
        <taxon>Aspergillaceae</taxon>
        <taxon>Aspergillus</taxon>
        <taxon>Aspergillus subgen. Circumdati</taxon>
    </lineage>
</organism>
<reference evidence="2" key="1">
    <citation type="submission" date="2017-12" db="EMBL/GenBank/DDBJ databases">
        <authorList>
            <consortium name="DOE Joint Genome Institute"/>
            <person name="Mondo S.J."/>
            <person name="Kjaerbolling I."/>
            <person name="Vesth T.C."/>
            <person name="Frisvad J.C."/>
            <person name="Nybo J.L."/>
            <person name="Theobald S."/>
            <person name="Kuo A."/>
            <person name="Bowyer P."/>
            <person name="Matsuda Y."/>
            <person name="Lyhne E.K."/>
            <person name="Kogle M.E."/>
            <person name="Clum A."/>
            <person name="Lipzen A."/>
            <person name="Salamov A."/>
            <person name="Ngan C.Y."/>
            <person name="Daum C."/>
            <person name="Chiniquy J."/>
            <person name="Barry K."/>
            <person name="LaButti K."/>
            <person name="Haridas S."/>
            <person name="Simmons B.A."/>
            <person name="Magnuson J.K."/>
            <person name="Mortensen U.H."/>
            <person name="Larsen T.O."/>
            <person name="Grigoriev I.V."/>
            <person name="Baker S.E."/>
            <person name="Andersen M.R."/>
            <person name="Nordberg H.P."/>
            <person name="Cantor M.N."/>
            <person name="Hua S.X."/>
        </authorList>
    </citation>
    <scope>NUCLEOTIDE SEQUENCE [LARGE SCALE GENOMIC DNA]</scope>
    <source>
        <strain evidence="2">IBT 19404</strain>
    </source>
</reference>
<sequence length="84" mass="9854">MWCSHQNLPPGRLHKDLSLPFTLFTLLFQPQVPCLSSLDENNLYSNSIYNHKELKIKKPQKKRKEKKKETQRAVLFGSCLSRLL</sequence>
<dbReference type="AlphaFoldDB" id="A0A2J5HRG6"/>